<evidence type="ECO:0000313" key="2">
    <source>
        <dbReference type="EMBL" id="CEM11237.1"/>
    </source>
</evidence>
<reference evidence="2" key="1">
    <citation type="submission" date="2014-11" db="EMBL/GenBank/DDBJ databases">
        <authorList>
            <person name="Otto D Thomas"/>
            <person name="Naeem Raeece"/>
        </authorList>
    </citation>
    <scope>NUCLEOTIDE SEQUENCE</scope>
</reference>
<organism evidence="2">
    <name type="scientific">Chromera velia CCMP2878</name>
    <dbReference type="NCBI Taxonomy" id="1169474"/>
    <lineage>
        <taxon>Eukaryota</taxon>
        <taxon>Sar</taxon>
        <taxon>Alveolata</taxon>
        <taxon>Colpodellida</taxon>
        <taxon>Chromeraceae</taxon>
        <taxon>Chromera</taxon>
    </lineage>
</organism>
<sequence>MNACRYMTWRQAGNCAAAVLSQKAASPPSAECPLDREEEQAGKLVLAPLDSDSDDVKAKKAKNSAGATKQKLGEIRTNDEEAPRRVIGSSTAASANFFLEVRRSVYWICRAPAFRCLAKPLQKCNELSKVRTSRTCPNEGERYSPMAGRSIKEFLEASNKLPDGWACSIAHCANLEGANSEELLGNEPFAYRVDHDPRAYKDPSNRMPLPPPENRP</sequence>
<feature type="region of interest" description="Disordered" evidence="1">
    <location>
        <begin position="194"/>
        <end position="216"/>
    </location>
</feature>
<dbReference type="VEuPathDB" id="CryptoDB:Cvel_3230"/>
<protein>
    <submittedName>
        <fullName evidence="2">Uncharacterized protein</fullName>
    </submittedName>
</protein>
<dbReference type="AlphaFoldDB" id="A0A0G4FDD1"/>
<feature type="compositionally biased region" description="Basic and acidic residues" evidence="1">
    <location>
        <begin position="194"/>
        <end position="204"/>
    </location>
</feature>
<dbReference type="EMBL" id="CDMZ01000297">
    <property type="protein sequence ID" value="CEM11237.1"/>
    <property type="molecule type" value="Genomic_DNA"/>
</dbReference>
<name>A0A0G4FDD1_9ALVE</name>
<evidence type="ECO:0000256" key="1">
    <source>
        <dbReference type="SAM" id="MobiDB-lite"/>
    </source>
</evidence>
<proteinExistence type="predicted"/>
<gene>
    <name evidence="2" type="ORF">Cvel_3230</name>
</gene>
<accession>A0A0G4FDD1</accession>